<dbReference type="InterPro" id="IPR003439">
    <property type="entry name" value="ABC_transporter-like_ATP-bd"/>
</dbReference>
<dbReference type="InterPro" id="IPR027417">
    <property type="entry name" value="P-loop_NTPase"/>
</dbReference>
<dbReference type="PROSITE" id="PS00211">
    <property type="entry name" value="ABC_TRANSPORTER_1"/>
    <property type="match status" value="1"/>
</dbReference>
<accession>A0A2T0VB17</accession>
<evidence type="ECO:0000256" key="2">
    <source>
        <dbReference type="ARBA" id="ARBA00022840"/>
    </source>
</evidence>
<sequence length="365" mass="38692">MNPPTNTQTDTQTETRPTETVIFAEGLSKQFQVKRERVDAVTGLDLEVRRGELVAFLGPNGAGKSTSLRMLTTLLTPSSGTATICGHSVLADPASVRRRIGYIGQGNSGSYGQRVRDEMMSQGAFYGMSRAATAKRTAELLDSLELAPLAKRTVMSLSGGQKRRLDIALGLIHSPEVLFLDEPSTGLDPQSRAHLWQHILDLRRDHGTTIFVTTHYLDEADQFAERVMVMDHGRVIADDTADALKTTLAGDVITVGFSSEADATAARTVIGEVTGAETSADPGSATTAPPVTALSVTVQSGDRLLPRLLHGLDAAGVPAVSATLRQPTLDDVFLSLTGRSLREESAGTGSAGAPKLTPTESESLV</sequence>
<keyword evidence="2 5" id="KW-0067">ATP-binding</keyword>
<gene>
    <name evidence="5" type="ORF">B0I08_107133</name>
</gene>
<protein>
    <submittedName>
        <fullName evidence="5">ABC-2 type transport system ATP-binding protein</fullName>
    </submittedName>
</protein>
<feature type="domain" description="ABC transporter" evidence="4">
    <location>
        <begin position="22"/>
        <end position="257"/>
    </location>
</feature>
<dbReference type="PROSITE" id="PS50893">
    <property type="entry name" value="ABC_TRANSPORTER_2"/>
    <property type="match status" value="1"/>
</dbReference>
<dbReference type="Proteomes" id="UP000237983">
    <property type="component" value="Unassembled WGS sequence"/>
</dbReference>
<name>A0A2T0VB17_9MICO</name>
<dbReference type="Gene3D" id="3.40.50.300">
    <property type="entry name" value="P-loop containing nucleotide triphosphate hydrolases"/>
    <property type="match status" value="1"/>
</dbReference>
<comment type="caution">
    <text evidence="5">The sequence shown here is derived from an EMBL/GenBank/DDBJ whole genome shotgun (WGS) entry which is preliminary data.</text>
</comment>
<evidence type="ECO:0000256" key="1">
    <source>
        <dbReference type="ARBA" id="ARBA00022741"/>
    </source>
</evidence>
<dbReference type="PANTHER" id="PTHR43582:SF5">
    <property type="entry name" value="ABC TRANSPORTER"/>
    <property type="match status" value="1"/>
</dbReference>
<evidence type="ECO:0000259" key="4">
    <source>
        <dbReference type="PROSITE" id="PS50893"/>
    </source>
</evidence>
<dbReference type="GO" id="GO:0005524">
    <property type="term" value="F:ATP binding"/>
    <property type="evidence" value="ECO:0007669"/>
    <property type="project" value="UniProtKB-KW"/>
</dbReference>
<evidence type="ECO:0000256" key="3">
    <source>
        <dbReference type="SAM" id="MobiDB-lite"/>
    </source>
</evidence>
<proteinExistence type="predicted"/>
<dbReference type="Pfam" id="PF00005">
    <property type="entry name" value="ABC_tran"/>
    <property type="match status" value="1"/>
</dbReference>
<feature type="region of interest" description="Disordered" evidence="3">
    <location>
        <begin position="343"/>
        <end position="365"/>
    </location>
</feature>
<dbReference type="OrthoDB" id="9804819at2"/>
<dbReference type="PANTHER" id="PTHR43582">
    <property type="entry name" value="LINEARMYCIN RESISTANCE ATP-BINDING PROTEIN LNRL"/>
    <property type="match status" value="1"/>
</dbReference>
<dbReference type="InterPro" id="IPR003593">
    <property type="entry name" value="AAA+_ATPase"/>
</dbReference>
<evidence type="ECO:0000313" key="6">
    <source>
        <dbReference type="Proteomes" id="UP000237983"/>
    </source>
</evidence>
<dbReference type="GO" id="GO:0016887">
    <property type="term" value="F:ATP hydrolysis activity"/>
    <property type="evidence" value="ECO:0007669"/>
    <property type="project" value="InterPro"/>
</dbReference>
<dbReference type="RefSeq" id="WP_106213773.1">
    <property type="nucleotide sequence ID" value="NZ_PVTL01000007.1"/>
</dbReference>
<organism evidence="5 6">
    <name type="scientific">Glaciihabitans tibetensis</name>
    <dbReference type="NCBI Taxonomy" id="1266600"/>
    <lineage>
        <taxon>Bacteria</taxon>
        <taxon>Bacillati</taxon>
        <taxon>Actinomycetota</taxon>
        <taxon>Actinomycetes</taxon>
        <taxon>Micrococcales</taxon>
        <taxon>Microbacteriaceae</taxon>
        <taxon>Glaciihabitans</taxon>
    </lineage>
</organism>
<dbReference type="SMART" id="SM00382">
    <property type="entry name" value="AAA"/>
    <property type="match status" value="1"/>
</dbReference>
<dbReference type="InterPro" id="IPR017871">
    <property type="entry name" value="ABC_transporter-like_CS"/>
</dbReference>
<evidence type="ECO:0000313" key="5">
    <source>
        <dbReference type="EMBL" id="PRY67237.1"/>
    </source>
</evidence>
<keyword evidence="6" id="KW-1185">Reference proteome</keyword>
<dbReference type="AlphaFoldDB" id="A0A2T0VB17"/>
<keyword evidence="1" id="KW-0547">Nucleotide-binding</keyword>
<dbReference type="SUPFAM" id="SSF52540">
    <property type="entry name" value="P-loop containing nucleoside triphosphate hydrolases"/>
    <property type="match status" value="1"/>
</dbReference>
<dbReference type="EMBL" id="PVTL01000007">
    <property type="protein sequence ID" value="PRY67237.1"/>
    <property type="molecule type" value="Genomic_DNA"/>
</dbReference>
<reference evidence="5 6" key="1">
    <citation type="submission" date="2018-03" db="EMBL/GenBank/DDBJ databases">
        <title>Genomic Encyclopedia of Type Strains, Phase III (KMG-III): the genomes of soil and plant-associated and newly described type strains.</title>
        <authorList>
            <person name="Whitman W."/>
        </authorList>
    </citation>
    <scope>NUCLEOTIDE SEQUENCE [LARGE SCALE GENOMIC DNA]</scope>
    <source>
        <strain evidence="5 6">CGMCC 1.12484</strain>
    </source>
</reference>